<dbReference type="Pfam" id="PF00392">
    <property type="entry name" value="GntR"/>
    <property type="match status" value="1"/>
</dbReference>
<keyword evidence="1" id="KW-0805">Transcription regulation</keyword>
<dbReference type="Gene3D" id="1.20.120.530">
    <property type="entry name" value="GntR ligand-binding domain-like"/>
    <property type="match status" value="1"/>
</dbReference>
<feature type="domain" description="HTH gntR-type" evidence="4">
    <location>
        <begin position="8"/>
        <end position="75"/>
    </location>
</feature>
<dbReference type="GO" id="GO:0003700">
    <property type="term" value="F:DNA-binding transcription factor activity"/>
    <property type="evidence" value="ECO:0007669"/>
    <property type="project" value="InterPro"/>
</dbReference>
<evidence type="ECO:0000313" key="6">
    <source>
        <dbReference type="Proteomes" id="UP000193570"/>
    </source>
</evidence>
<proteinExistence type="predicted"/>
<dbReference type="SMART" id="SM00895">
    <property type="entry name" value="FCD"/>
    <property type="match status" value="1"/>
</dbReference>
<dbReference type="PANTHER" id="PTHR43537:SF50">
    <property type="entry name" value="TRANSCRIPTIONAL REGULATORY PROTEIN"/>
    <property type="match status" value="1"/>
</dbReference>
<dbReference type="InterPro" id="IPR036390">
    <property type="entry name" value="WH_DNA-bd_sf"/>
</dbReference>
<name>A0A1X6Y3S0_9RHOB</name>
<dbReference type="PANTHER" id="PTHR43537">
    <property type="entry name" value="TRANSCRIPTIONAL REGULATOR, GNTR FAMILY"/>
    <property type="match status" value="1"/>
</dbReference>
<accession>A0A1X6Y3S0</accession>
<dbReference type="SUPFAM" id="SSF46785">
    <property type="entry name" value="Winged helix' DNA-binding domain"/>
    <property type="match status" value="1"/>
</dbReference>
<keyword evidence="6" id="KW-1185">Reference proteome</keyword>
<evidence type="ECO:0000256" key="2">
    <source>
        <dbReference type="ARBA" id="ARBA00023125"/>
    </source>
</evidence>
<dbReference type="CDD" id="cd07377">
    <property type="entry name" value="WHTH_GntR"/>
    <property type="match status" value="1"/>
</dbReference>
<dbReference type="GO" id="GO:0003677">
    <property type="term" value="F:DNA binding"/>
    <property type="evidence" value="ECO:0007669"/>
    <property type="project" value="UniProtKB-KW"/>
</dbReference>
<evidence type="ECO:0000259" key="4">
    <source>
        <dbReference type="PROSITE" id="PS50949"/>
    </source>
</evidence>
<dbReference type="InterPro" id="IPR000524">
    <property type="entry name" value="Tscrpt_reg_HTH_GntR"/>
</dbReference>
<dbReference type="InterPro" id="IPR036388">
    <property type="entry name" value="WH-like_DNA-bd_sf"/>
</dbReference>
<dbReference type="Pfam" id="PF07729">
    <property type="entry name" value="FCD"/>
    <property type="match status" value="1"/>
</dbReference>
<dbReference type="PRINTS" id="PR00035">
    <property type="entry name" value="HTHGNTR"/>
</dbReference>
<dbReference type="Proteomes" id="UP000193570">
    <property type="component" value="Unassembled WGS sequence"/>
</dbReference>
<dbReference type="EMBL" id="FWFK01000001">
    <property type="protein sequence ID" value="SLN10050.1"/>
    <property type="molecule type" value="Genomic_DNA"/>
</dbReference>
<protein>
    <submittedName>
        <fullName evidence="5">Putative HTH-type transcriptional regulator YdfH</fullName>
    </submittedName>
</protein>
<dbReference type="SUPFAM" id="SSF48008">
    <property type="entry name" value="GntR ligand-binding domain-like"/>
    <property type="match status" value="1"/>
</dbReference>
<dbReference type="OrthoDB" id="7834120at2"/>
<evidence type="ECO:0000313" key="5">
    <source>
        <dbReference type="EMBL" id="SLN10050.1"/>
    </source>
</evidence>
<reference evidence="5 6" key="1">
    <citation type="submission" date="2017-03" db="EMBL/GenBank/DDBJ databases">
        <authorList>
            <person name="Afonso C.L."/>
            <person name="Miller P.J."/>
            <person name="Scott M.A."/>
            <person name="Spackman E."/>
            <person name="Goraichik I."/>
            <person name="Dimitrov K.M."/>
            <person name="Suarez D.L."/>
            <person name="Swayne D.E."/>
        </authorList>
    </citation>
    <scope>NUCLEOTIDE SEQUENCE [LARGE SCALE GENOMIC DNA]</scope>
    <source>
        <strain evidence="5 6">CECT 8625</strain>
    </source>
</reference>
<dbReference type="PROSITE" id="PS50949">
    <property type="entry name" value="HTH_GNTR"/>
    <property type="match status" value="1"/>
</dbReference>
<sequence length="218" mass="24482">MNRIERPKSLTELVFEEIKDEIVTGQLAMGEMLSETRIATRLDVSRTPVREAFARLELEGLVQSRPQRGTFVLTMGNGELQDICDTRVCLETGALRAAFERARTDLIAALQAIVTEMARARDADATADYLRLDAEYHEAILTASRNPFMVDAYMTIAAKMSVLRNKLGNHPDHMRKSFDEHCRLIELLEAEDLSAATDLLVSHIGRKEGSYWSIPATE</sequence>
<dbReference type="InterPro" id="IPR011711">
    <property type="entry name" value="GntR_C"/>
</dbReference>
<dbReference type="RefSeq" id="WP_085789940.1">
    <property type="nucleotide sequence ID" value="NZ_FWFK01000001.1"/>
</dbReference>
<evidence type="ECO:0000256" key="3">
    <source>
        <dbReference type="ARBA" id="ARBA00023163"/>
    </source>
</evidence>
<evidence type="ECO:0000256" key="1">
    <source>
        <dbReference type="ARBA" id="ARBA00023015"/>
    </source>
</evidence>
<gene>
    <name evidence="5" type="primary">ydfH</name>
    <name evidence="5" type="ORF">ROJ8625_00153</name>
</gene>
<dbReference type="AlphaFoldDB" id="A0A1X6Y3S0"/>
<dbReference type="Gene3D" id="1.10.10.10">
    <property type="entry name" value="Winged helix-like DNA-binding domain superfamily/Winged helix DNA-binding domain"/>
    <property type="match status" value="1"/>
</dbReference>
<keyword evidence="3" id="KW-0804">Transcription</keyword>
<dbReference type="SMART" id="SM00345">
    <property type="entry name" value="HTH_GNTR"/>
    <property type="match status" value="1"/>
</dbReference>
<dbReference type="InterPro" id="IPR008920">
    <property type="entry name" value="TF_FadR/GntR_C"/>
</dbReference>
<keyword evidence="2" id="KW-0238">DNA-binding</keyword>
<organism evidence="5 6">
    <name type="scientific">Roseivivax jejudonensis</name>
    <dbReference type="NCBI Taxonomy" id="1529041"/>
    <lineage>
        <taxon>Bacteria</taxon>
        <taxon>Pseudomonadati</taxon>
        <taxon>Pseudomonadota</taxon>
        <taxon>Alphaproteobacteria</taxon>
        <taxon>Rhodobacterales</taxon>
        <taxon>Roseobacteraceae</taxon>
        <taxon>Roseivivax</taxon>
    </lineage>
</organism>